<evidence type="ECO:0000256" key="5">
    <source>
        <dbReference type="ARBA" id="ARBA00022944"/>
    </source>
</evidence>
<keyword evidence="3" id="KW-1003">Cell membrane</keyword>
<dbReference type="Gene3D" id="3.40.50.12580">
    <property type="match status" value="1"/>
</dbReference>
<dbReference type="AlphaFoldDB" id="A0A8U0II45"/>
<dbReference type="RefSeq" id="WP_248655093.1">
    <property type="nucleotide sequence ID" value="NZ_CP096658.1"/>
</dbReference>
<dbReference type="Pfam" id="PF04464">
    <property type="entry name" value="Glyphos_transf"/>
    <property type="match status" value="1"/>
</dbReference>
<dbReference type="SUPFAM" id="SSF53756">
    <property type="entry name" value="UDP-Glycosyltransferase/glycogen phosphorylase"/>
    <property type="match status" value="1"/>
</dbReference>
<organism evidence="7 8">
    <name type="scientific">Halorussus gelatinilyticus</name>
    <dbReference type="NCBI Taxonomy" id="2937524"/>
    <lineage>
        <taxon>Archaea</taxon>
        <taxon>Methanobacteriati</taxon>
        <taxon>Methanobacteriota</taxon>
        <taxon>Stenosarchaea group</taxon>
        <taxon>Halobacteria</taxon>
        <taxon>Halobacteriales</taxon>
        <taxon>Haladaptataceae</taxon>
        <taxon>Halorussus</taxon>
    </lineage>
</organism>
<dbReference type="GO" id="GO:0005886">
    <property type="term" value="C:plasma membrane"/>
    <property type="evidence" value="ECO:0007669"/>
    <property type="project" value="UniProtKB-SubCell"/>
</dbReference>
<dbReference type="Gene3D" id="3.40.50.11820">
    <property type="match status" value="1"/>
</dbReference>
<dbReference type="InterPro" id="IPR043148">
    <property type="entry name" value="TagF_C"/>
</dbReference>
<reference evidence="7" key="1">
    <citation type="submission" date="2022-04" db="EMBL/GenBank/DDBJ databases">
        <title>Diverse halophilic archaea isolated from saline environments.</title>
        <authorList>
            <person name="Cui H.-L."/>
        </authorList>
    </citation>
    <scope>NUCLEOTIDE SEQUENCE</scope>
    <source>
        <strain evidence="7">XZYJT40</strain>
    </source>
</reference>
<comment type="similarity">
    <text evidence="2">Belongs to the CDP-glycerol glycerophosphotransferase family.</text>
</comment>
<dbReference type="PANTHER" id="PTHR37316">
    <property type="entry name" value="TEICHOIC ACID GLYCEROL-PHOSPHATE PRIMASE"/>
    <property type="match status" value="1"/>
</dbReference>
<evidence type="ECO:0000256" key="6">
    <source>
        <dbReference type="ARBA" id="ARBA00023136"/>
    </source>
</evidence>
<keyword evidence="5" id="KW-0777">Teichoic acid biosynthesis</keyword>
<dbReference type="InterPro" id="IPR043149">
    <property type="entry name" value="TagF_N"/>
</dbReference>
<dbReference type="EMBL" id="CP096658">
    <property type="protein sequence ID" value="UPW00683.1"/>
    <property type="molecule type" value="Genomic_DNA"/>
</dbReference>
<sequence>MDLSGRVAETVESSAGHASFLGQWALYRAIEDLDPPRDETLWVFGAQGGAAFADNAKYLFLHVAAERPDIRPVWLSKDPEVVRELQRAGFEAYRCYSPRGLLLTLRAGVVFLTQGHRDLAMPATAGAFAVLLWHGVPLKRISWDAGFRELPKPLRRAHADMADEFDLLTVPGEGVADQFASGLRIDRERMALTGYPRNDALFGAIPGETVGMDGAALDRIRDLADGQKLVFYLPTFREWTDESVADRLDLPALDSFLAERDATLVAKTHPRDSLDLPDGLSHVVALPEATDVYPFLRYADALVTDYSSVYFDYLLLDRPVVFYAYDRDEYRARRGFYFDYESVAPGPVADSFEDLLAGLDGALDPTADSYANARAAVRAQLLGGDPAVPESTDASGVGESRVVADCAPAAPRSAAVVSAVRRRLAASATDEEKPRESARIRNL</sequence>
<keyword evidence="6" id="KW-0472">Membrane</keyword>
<evidence type="ECO:0000256" key="3">
    <source>
        <dbReference type="ARBA" id="ARBA00022475"/>
    </source>
</evidence>
<keyword evidence="8" id="KW-1185">Reference proteome</keyword>
<evidence type="ECO:0000256" key="1">
    <source>
        <dbReference type="ARBA" id="ARBA00004202"/>
    </source>
</evidence>
<dbReference type="InterPro" id="IPR007554">
    <property type="entry name" value="Glycerophosphate_synth"/>
</dbReference>
<dbReference type="KEGG" id="haxz:M0R88_00935"/>
<name>A0A8U0II45_9EURY</name>
<comment type="subcellular location">
    <subcellularLocation>
        <location evidence="1">Cell membrane</location>
        <topology evidence="1">Peripheral membrane protein</topology>
    </subcellularLocation>
</comment>
<protein>
    <submittedName>
        <fullName evidence="7">CDP-glycerol glycerophosphotransferase family protein</fullName>
    </submittedName>
</protein>
<dbReference type="Proteomes" id="UP000830434">
    <property type="component" value="Chromosome"/>
</dbReference>
<dbReference type="GeneID" id="72188376"/>
<evidence type="ECO:0000313" key="7">
    <source>
        <dbReference type="EMBL" id="UPW00683.1"/>
    </source>
</evidence>
<dbReference type="InterPro" id="IPR051612">
    <property type="entry name" value="Teichoic_Acid_Biosynth"/>
</dbReference>
<proteinExistence type="inferred from homology"/>
<keyword evidence="4" id="KW-0808">Transferase</keyword>
<dbReference type="PANTHER" id="PTHR37316:SF3">
    <property type="entry name" value="TEICHOIC ACID GLYCEROL-PHOSPHATE TRANSFERASE"/>
    <property type="match status" value="1"/>
</dbReference>
<gene>
    <name evidence="7" type="ORF">M0R88_00935</name>
</gene>
<dbReference type="GO" id="GO:0047355">
    <property type="term" value="F:CDP-glycerol glycerophosphotransferase activity"/>
    <property type="evidence" value="ECO:0007669"/>
    <property type="project" value="InterPro"/>
</dbReference>
<evidence type="ECO:0000256" key="2">
    <source>
        <dbReference type="ARBA" id="ARBA00010488"/>
    </source>
</evidence>
<accession>A0A8U0II45</accession>
<evidence type="ECO:0000256" key="4">
    <source>
        <dbReference type="ARBA" id="ARBA00022679"/>
    </source>
</evidence>
<evidence type="ECO:0000313" key="8">
    <source>
        <dbReference type="Proteomes" id="UP000830434"/>
    </source>
</evidence>